<protein>
    <submittedName>
        <fullName evidence="2">Uncharacterized protein DUF975</fullName>
    </submittedName>
</protein>
<organism evidence="2 3">
    <name type="scientific">Frisingicoccus caecimuris</name>
    <dbReference type="NCBI Taxonomy" id="1796636"/>
    <lineage>
        <taxon>Bacteria</taxon>
        <taxon>Bacillati</taxon>
        <taxon>Bacillota</taxon>
        <taxon>Clostridia</taxon>
        <taxon>Lachnospirales</taxon>
        <taxon>Lachnospiraceae</taxon>
        <taxon>Frisingicoccus</taxon>
    </lineage>
</organism>
<dbReference type="PANTHER" id="PTHR40076:SF1">
    <property type="entry name" value="MEMBRANE PROTEIN"/>
    <property type="match status" value="1"/>
</dbReference>
<keyword evidence="3" id="KW-1185">Reference proteome</keyword>
<dbReference type="InterPro" id="IPR010380">
    <property type="entry name" value="DUF975"/>
</dbReference>
<dbReference type="AlphaFoldDB" id="A0A4R2LDD8"/>
<dbReference type="PANTHER" id="PTHR40076">
    <property type="entry name" value="MEMBRANE PROTEIN-RELATED"/>
    <property type="match status" value="1"/>
</dbReference>
<comment type="caution">
    <text evidence="2">The sequence shown here is derived from an EMBL/GenBank/DDBJ whole genome shotgun (WGS) entry which is preliminary data.</text>
</comment>
<keyword evidence="1" id="KW-0472">Membrane</keyword>
<evidence type="ECO:0000313" key="2">
    <source>
        <dbReference type="EMBL" id="TCO84688.1"/>
    </source>
</evidence>
<keyword evidence="1" id="KW-1133">Transmembrane helix</keyword>
<name>A0A4R2LDD8_9FIRM</name>
<dbReference type="InterPro" id="IPR010540">
    <property type="entry name" value="CmpB_TMEM229"/>
</dbReference>
<sequence>MSHRKELKQRAKHNLKKHYLLFVALCLIAAFIGSEFSSSLSIINSVNPESSGTYTEDPNVSGPEEGLTDVILHIISGNLEEGDAQAARLTEHMVAQSEKDRTTVFGRSRGVLSMFINSITSGSLLVRIAMGLQSLFQSQSLSLMILILLSMLLIFMGWFLTINVYPVIARRMFLEGHCYNEVHSHRFLFLFKIKRWLRAASTMLLVRIFKGLWWCTLIGGIVKHYSYYMVPFIVAENPDIAPRTAIRLSRRMMKGHKWECFLHELSFLGWMILGSLTLGVSNILFMNPYTMAFFTEYYTELRRLAKEKQIENADLLNDNYLFEKADSKTLANAYPDIITAASQPRITLSDLKGLPKIIADMFGVTFRRSKAEQAYEKDQARLTRIDREIAAVEGRVYPTRLSPFPSDAKREWIGTVHYIRHYSIWSIIVIFFALSFIGWVWEVSLHMITYGEFVNRGVLFGPWLPIYGTGSVLILLLLNKFRKNPPLEFIMAITVCGLIEYFTGYYLEMTHNGQRWWDYTGYYLNLHGRVCAEGLLTFGLGGMLIVYVLAPVLDNLIQRITHRILIPLCVALIILFACDECYSATHPNTGTGITAYMIDNEMKHASRVSLVIATVAKYPHKCGCLARCSHK</sequence>
<evidence type="ECO:0000313" key="3">
    <source>
        <dbReference type="Proteomes" id="UP000295711"/>
    </source>
</evidence>
<feature type="transmembrane region" description="Helical" evidence="1">
    <location>
        <begin position="20"/>
        <end position="43"/>
    </location>
</feature>
<keyword evidence="1" id="KW-0812">Transmembrane</keyword>
<feature type="transmembrane region" description="Helical" evidence="1">
    <location>
        <begin position="141"/>
        <end position="165"/>
    </location>
</feature>
<dbReference type="Proteomes" id="UP000295711">
    <property type="component" value="Unassembled WGS sequence"/>
</dbReference>
<feature type="transmembrane region" description="Helical" evidence="1">
    <location>
        <begin position="422"/>
        <end position="441"/>
    </location>
</feature>
<feature type="transmembrane region" description="Helical" evidence="1">
    <location>
        <begin position="267"/>
        <end position="285"/>
    </location>
</feature>
<feature type="transmembrane region" description="Helical" evidence="1">
    <location>
        <begin position="560"/>
        <end position="577"/>
    </location>
</feature>
<reference evidence="2 3" key="1">
    <citation type="submission" date="2019-03" db="EMBL/GenBank/DDBJ databases">
        <title>Genomic Encyclopedia of Type Strains, Phase IV (KMG-IV): sequencing the most valuable type-strain genomes for metagenomic binning, comparative biology and taxonomic classification.</title>
        <authorList>
            <person name="Goeker M."/>
        </authorList>
    </citation>
    <scope>NUCLEOTIDE SEQUENCE [LARGE SCALE GENOMIC DNA]</scope>
    <source>
        <strain evidence="2 3">DSM 28559</strain>
    </source>
</reference>
<dbReference type="Pfam" id="PF06541">
    <property type="entry name" value="ABC_trans_CmpB"/>
    <property type="match status" value="1"/>
</dbReference>
<dbReference type="RefSeq" id="WP_132091443.1">
    <property type="nucleotide sequence ID" value="NZ_JANKAQ010000021.1"/>
</dbReference>
<feature type="transmembrane region" description="Helical" evidence="1">
    <location>
        <begin position="453"/>
        <end position="477"/>
    </location>
</feature>
<evidence type="ECO:0000256" key="1">
    <source>
        <dbReference type="SAM" id="Phobius"/>
    </source>
</evidence>
<dbReference type="OrthoDB" id="9784844at2"/>
<gene>
    <name evidence="2" type="ORF">EV212_106117</name>
</gene>
<accession>A0A4R2LDD8</accession>
<dbReference type="EMBL" id="SLXA01000006">
    <property type="protein sequence ID" value="TCO84688.1"/>
    <property type="molecule type" value="Genomic_DNA"/>
</dbReference>
<feature type="transmembrane region" description="Helical" evidence="1">
    <location>
        <begin position="489"/>
        <end position="507"/>
    </location>
</feature>
<proteinExistence type="predicted"/>
<dbReference type="Pfam" id="PF06161">
    <property type="entry name" value="DUF975"/>
    <property type="match status" value="1"/>
</dbReference>
<feature type="transmembrane region" description="Helical" evidence="1">
    <location>
        <begin position="527"/>
        <end position="548"/>
    </location>
</feature>
<feature type="transmembrane region" description="Helical" evidence="1">
    <location>
        <begin position="204"/>
        <end position="222"/>
    </location>
</feature>